<dbReference type="Proteomes" id="UP000557656">
    <property type="component" value="Unassembled WGS sequence"/>
</dbReference>
<feature type="domain" description="NAD-dependent epimerase/dehydratase" evidence="3">
    <location>
        <begin position="171"/>
        <end position="282"/>
    </location>
</feature>
<organism evidence="5 6">
    <name type="scientific">Sphingomonas sanguinis</name>
    <dbReference type="NCBI Taxonomy" id="33051"/>
    <lineage>
        <taxon>Bacteria</taxon>
        <taxon>Pseudomonadati</taxon>
        <taxon>Pseudomonadota</taxon>
        <taxon>Alphaproteobacteria</taxon>
        <taxon>Sphingomonadales</taxon>
        <taxon>Sphingomonadaceae</taxon>
        <taxon>Sphingomonas</taxon>
    </lineage>
</organism>
<gene>
    <name evidence="4" type="ORF">HKX05_05290</name>
    <name evidence="5" type="ORF">HLV41_18640</name>
</gene>
<dbReference type="AlphaFoldDB" id="A0A7Y7QYN3"/>
<protein>
    <submittedName>
        <fullName evidence="5">NAD-dependent epimerase/dehydratase family protein</fullName>
    </submittedName>
</protein>
<dbReference type="InterPro" id="IPR001509">
    <property type="entry name" value="Epimerase_deHydtase"/>
</dbReference>
<comment type="pathway">
    <text evidence="1">Bacterial outer membrane biogenesis; LPS O-antigen biosynthesis.</text>
</comment>
<accession>A0A7Y7QYN3</accession>
<dbReference type="Gene3D" id="3.40.50.720">
    <property type="entry name" value="NAD(P)-binding Rossmann-like Domain"/>
    <property type="match status" value="1"/>
</dbReference>
<evidence type="ECO:0000313" key="4">
    <source>
        <dbReference type="EMBL" id="NNG52761.1"/>
    </source>
</evidence>
<dbReference type="Pfam" id="PF01370">
    <property type="entry name" value="Epimerase"/>
    <property type="match status" value="2"/>
</dbReference>
<sequence>MNVLITGGAGFIGSRLARKLVEGGATVTLLDNLSEQIHGPDADFPAGLRDIARCVAGDVRDRTVLREVIVGQNVIVHLAAETGTGQSMYAVEHYSDVNLQGTAVLLDLLVNERPAALRKLVVASSRAVYGEGQYRCPDHGSVYPHARTEAAMSSGQFDPVCPVCEGAVSVEPTAETTPFGPSSFYGLTKQVQEQMVLMFASALGIDGFAMRYQNVYGPGQSLNNPYTGILAVFSNLVRQGKGLNIFEDGEESRDFVFVDDVVDATAAVCQDGVHGVTALNVGAGQRTSVAEVARGIIDHYRADVPVTVSGAYRVGDIRHNVADIARIQALTGFTPKWAFADGLTAFLNWADTNELTDSGFDKSLQELSERQLLRGGKAG</sequence>
<evidence type="ECO:0000313" key="5">
    <source>
        <dbReference type="EMBL" id="NVP33056.1"/>
    </source>
</evidence>
<keyword evidence="7" id="KW-1185">Reference proteome</keyword>
<evidence type="ECO:0000256" key="2">
    <source>
        <dbReference type="ARBA" id="ARBA00007637"/>
    </source>
</evidence>
<dbReference type="RefSeq" id="WP_170171422.1">
    <property type="nucleotide sequence ID" value="NZ_JABEOV010000008.1"/>
</dbReference>
<proteinExistence type="inferred from homology"/>
<evidence type="ECO:0000259" key="3">
    <source>
        <dbReference type="Pfam" id="PF01370"/>
    </source>
</evidence>
<evidence type="ECO:0000256" key="1">
    <source>
        <dbReference type="ARBA" id="ARBA00005125"/>
    </source>
</evidence>
<comment type="caution">
    <text evidence="5">The sequence shown here is derived from an EMBL/GenBank/DDBJ whole genome shotgun (WGS) entry which is preliminary data.</text>
</comment>
<dbReference type="EMBL" id="JABEOV010000008">
    <property type="protein sequence ID" value="NNG52761.1"/>
    <property type="molecule type" value="Genomic_DNA"/>
</dbReference>
<dbReference type="Proteomes" id="UP000531581">
    <property type="component" value="Unassembled WGS sequence"/>
</dbReference>
<evidence type="ECO:0000313" key="7">
    <source>
        <dbReference type="Proteomes" id="UP000557656"/>
    </source>
</evidence>
<feature type="domain" description="NAD-dependent epimerase/dehydratase" evidence="3">
    <location>
        <begin position="3"/>
        <end position="138"/>
    </location>
</feature>
<evidence type="ECO:0000313" key="6">
    <source>
        <dbReference type="Proteomes" id="UP000531581"/>
    </source>
</evidence>
<dbReference type="PRINTS" id="PR01713">
    <property type="entry name" value="NUCEPIMERASE"/>
</dbReference>
<reference evidence="6 7" key="1">
    <citation type="submission" date="2020-05" db="EMBL/GenBank/DDBJ databases">
        <title>Draft Genome Sequences of Sphingomonas sp. Isolated from the International Space Station.</title>
        <authorList>
            <person name="Bijlani S."/>
            <person name="Singh N.K."/>
            <person name="Mason C.E."/>
            <person name="Wang C.C."/>
            <person name="Venkateswaran K."/>
        </authorList>
    </citation>
    <scope>NUCLEOTIDE SEQUENCE [LARGE SCALE GENOMIC DNA]</scope>
    <source>
        <strain evidence="4 7">IIF7SW-B5</strain>
        <strain evidence="5">ISS-IIF7SWP</strain>
    </source>
</reference>
<dbReference type="PANTHER" id="PTHR43000">
    <property type="entry name" value="DTDP-D-GLUCOSE 4,6-DEHYDRATASE-RELATED"/>
    <property type="match status" value="1"/>
</dbReference>
<comment type="similarity">
    <text evidence="2">Belongs to the NAD(P)-dependent epimerase/dehydratase family.</text>
</comment>
<dbReference type="InterPro" id="IPR036291">
    <property type="entry name" value="NAD(P)-bd_dom_sf"/>
</dbReference>
<name>A0A7Y7QYN3_9SPHN</name>
<dbReference type="SUPFAM" id="SSF51735">
    <property type="entry name" value="NAD(P)-binding Rossmann-fold domains"/>
    <property type="match status" value="1"/>
</dbReference>
<dbReference type="EMBL" id="JABYQV010000024">
    <property type="protein sequence ID" value="NVP33056.1"/>
    <property type="molecule type" value="Genomic_DNA"/>
</dbReference>